<evidence type="ECO:0008006" key="3">
    <source>
        <dbReference type="Google" id="ProtNLM"/>
    </source>
</evidence>
<proteinExistence type="predicted"/>
<sequence>MGDFNLLEINFPVCSYTGTENSISARFFHTVGALGFMEHISGFTRWRTGHSPSQLDYLLTNEELMVDNLTFTAPLGLSDHAVVLFNFVCSTNLVSSTTRNRRNFRKMDVGKLRGYLEMQS</sequence>
<dbReference type="InterPro" id="IPR036691">
    <property type="entry name" value="Endo/exonu/phosph_ase_sf"/>
</dbReference>
<dbReference type="Proteomes" id="UP000822476">
    <property type="component" value="Unassembled WGS sequence"/>
</dbReference>
<keyword evidence="2" id="KW-1185">Reference proteome</keyword>
<gene>
    <name evidence="1" type="ORF">EG68_12185</name>
</gene>
<dbReference type="PANTHER" id="PTHR33395:SF21">
    <property type="entry name" value="PERICARDIN"/>
    <property type="match status" value="1"/>
</dbReference>
<comment type="caution">
    <text evidence="1">The sequence shown here is derived from an EMBL/GenBank/DDBJ whole genome shotgun (WGS) entry which is preliminary data.</text>
</comment>
<protein>
    <recommendedName>
        <fullName evidence="3">Endonuclease/exonuclease/phosphatase domain-containing protein</fullName>
    </recommendedName>
</protein>
<reference evidence="1" key="1">
    <citation type="submission" date="2019-07" db="EMBL/GenBank/DDBJ databases">
        <title>Annotation for the trematode Paragonimus miyazaki's.</title>
        <authorList>
            <person name="Choi Y.-J."/>
        </authorList>
    </citation>
    <scope>NUCLEOTIDE SEQUENCE</scope>
    <source>
        <strain evidence="1">Japan</strain>
    </source>
</reference>
<dbReference type="PANTHER" id="PTHR33395">
    <property type="entry name" value="TRANSCRIPTASE, PUTATIVE-RELATED-RELATED"/>
    <property type="match status" value="1"/>
</dbReference>
<evidence type="ECO:0000313" key="2">
    <source>
        <dbReference type="Proteomes" id="UP000822476"/>
    </source>
</evidence>
<dbReference type="SUPFAM" id="SSF56219">
    <property type="entry name" value="DNase I-like"/>
    <property type="match status" value="1"/>
</dbReference>
<accession>A0A8S9Y8F3</accession>
<dbReference type="EMBL" id="JTDE01022101">
    <property type="protein sequence ID" value="KAF7232066.1"/>
    <property type="molecule type" value="Genomic_DNA"/>
</dbReference>
<dbReference type="OrthoDB" id="6264301at2759"/>
<dbReference type="AlphaFoldDB" id="A0A8S9Y8F3"/>
<dbReference type="GO" id="GO:0007508">
    <property type="term" value="P:larval heart development"/>
    <property type="evidence" value="ECO:0007669"/>
    <property type="project" value="TreeGrafter"/>
</dbReference>
<organism evidence="1 2">
    <name type="scientific">Paragonimus skrjabini miyazakii</name>
    <dbReference type="NCBI Taxonomy" id="59628"/>
    <lineage>
        <taxon>Eukaryota</taxon>
        <taxon>Metazoa</taxon>
        <taxon>Spiralia</taxon>
        <taxon>Lophotrochozoa</taxon>
        <taxon>Platyhelminthes</taxon>
        <taxon>Trematoda</taxon>
        <taxon>Digenea</taxon>
        <taxon>Plagiorchiida</taxon>
        <taxon>Troglotremata</taxon>
        <taxon>Troglotrematidae</taxon>
        <taxon>Paragonimus</taxon>
    </lineage>
</organism>
<dbReference type="GO" id="GO:0061343">
    <property type="term" value="P:cell adhesion involved in heart morphogenesis"/>
    <property type="evidence" value="ECO:0007669"/>
    <property type="project" value="TreeGrafter"/>
</dbReference>
<name>A0A8S9Y8F3_9TREM</name>
<dbReference type="GO" id="GO:0031012">
    <property type="term" value="C:extracellular matrix"/>
    <property type="evidence" value="ECO:0007669"/>
    <property type="project" value="TreeGrafter"/>
</dbReference>
<evidence type="ECO:0000313" key="1">
    <source>
        <dbReference type="EMBL" id="KAF7232066.1"/>
    </source>
</evidence>